<dbReference type="STRING" id="180197.SAMN02982919_01401"/>
<evidence type="ECO:0000313" key="3">
    <source>
        <dbReference type="EMBL" id="SEQ92374.1"/>
    </source>
</evidence>
<keyword evidence="1 3" id="KW-0315">Glutamine amidotransferase</keyword>
<proteinExistence type="predicted"/>
<keyword evidence="4" id="KW-1185">Reference proteome</keyword>
<evidence type="ECO:0000259" key="2">
    <source>
        <dbReference type="PROSITE" id="PS51278"/>
    </source>
</evidence>
<dbReference type="CDD" id="cd01908">
    <property type="entry name" value="YafJ"/>
    <property type="match status" value="1"/>
</dbReference>
<dbReference type="Gene3D" id="3.60.20.10">
    <property type="entry name" value="Glutamine Phosphoribosylpyrophosphate, subunit 1, domain 1"/>
    <property type="match status" value="1"/>
</dbReference>
<dbReference type="InterPro" id="IPR029055">
    <property type="entry name" value="Ntn_hydrolases_N"/>
</dbReference>
<feature type="domain" description="Glutamine amidotransferase type-2" evidence="2">
    <location>
        <begin position="2"/>
        <end position="254"/>
    </location>
</feature>
<dbReference type="PANTHER" id="PTHR42824:SF1">
    <property type="entry name" value="GLUTAMINE AMIDOTRANSFERASE YAFJ-RELATED"/>
    <property type="match status" value="1"/>
</dbReference>
<dbReference type="Pfam" id="PF13230">
    <property type="entry name" value="GATase_4"/>
    <property type="match status" value="1"/>
</dbReference>
<dbReference type="SUPFAM" id="SSF56235">
    <property type="entry name" value="N-terminal nucleophile aminohydrolases (Ntn hydrolases)"/>
    <property type="match status" value="1"/>
</dbReference>
<dbReference type="PROSITE" id="PS51278">
    <property type="entry name" value="GATASE_TYPE_2"/>
    <property type="match status" value="1"/>
</dbReference>
<reference evidence="3 4" key="1">
    <citation type="submission" date="2016-10" db="EMBL/GenBank/DDBJ databases">
        <authorList>
            <person name="de Groot N.N."/>
        </authorList>
    </citation>
    <scope>NUCLEOTIDE SEQUENCE [LARGE SCALE GENOMIC DNA]</scope>
    <source>
        <strain evidence="3 4">ATCC 35958</strain>
    </source>
</reference>
<dbReference type="EMBL" id="FOGD01000003">
    <property type="protein sequence ID" value="SEQ92374.1"/>
    <property type="molecule type" value="Genomic_DNA"/>
</dbReference>
<keyword evidence="3" id="KW-0808">Transferase</keyword>
<name>A0A1H9JZX6_9BURK</name>
<evidence type="ECO:0000256" key="1">
    <source>
        <dbReference type="ARBA" id="ARBA00022962"/>
    </source>
</evidence>
<gene>
    <name evidence="3" type="ORF">SAMN02982919_01401</name>
</gene>
<dbReference type="PANTHER" id="PTHR42824">
    <property type="entry name" value="GLUTAMINE AMIDOTRANSFERASE"/>
    <property type="match status" value="1"/>
</dbReference>
<dbReference type="RefSeq" id="WP_091454998.1">
    <property type="nucleotide sequence ID" value="NZ_FOGD01000003.1"/>
</dbReference>
<protein>
    <submittedName>
        <fullName evidence="3">Glutamine amidotransferase</fullName>
    </submittedName>
</protein>
<accession>A0A1H9JZX6</accession>
<dbReference type="InterPro" id="IPR026869">
    <property type="entry name" value="EgtC-like"/>
</dbReference>
<dbReference type="AlphaFoldDB" id="A0A1H9JZX6"/>
<dbReference type="OrthoDB" id="321954at2"/>
<dbReference type="GO" id="GO:0016740">
    <property type="term" value="F:transferase activity"/>
    <property type="evidence" value="ECO:0007669"/>
    <property type="project" value="UniProtKB-KW"/>
</dbReference>
<dbReference type="InterPro" id="IPR017932">
    <property type="entry name" value="GATase_2_dom"/>
</dbReference>
<dbReference type="Proteomes" id="UP000199766">
    <property type="component" value="Unassembled WGS sequence"/>
</dbReference>
<evidence type="ECO:0000313" key="4">
    <source>
        <dbReference type="Proteomes" id="UP000199766"/>
    </source>
</evidence>
<organism evidence="3 4">
    <name type="scientific">Giesbergeria anulus</name>
    <dbReference type="NCBI Taxonomy" id="180197"/>
    <lineage>
        <taxon>Bacteria</taxon>
        <taxon>Pseudomonadati</taxon>
        <taxon>Pseudomonadota</taxon>
        <taxon>Betaproteobacteria</taxon>
        <taxon>Burkholderiales</taxon>
        <taxon>Comamonadaceae</taxon>
        <taxon>Giesbergeria</taxon>
    </lineage>
</organism>
<sequence>MCQLLGMNSNTPTDVTFSFSGFAQRAGHTGDHCDGWGIAFFENKGVRHFVDHQRAVDSPIADLIRHYPIQSCNVIAHIRKATQGVVSLENCHPFVRELWGRYWVFAHNGDLKDFRPRLHSHFHPVGSTDSEHAFCWIMQELAKSHADVPSIPELTLTLRELAARIAPHGTFNFLLSNGQALWAHASTHLYYIERQHPFAEAQLADEDMRVDFSTQTAPTDRVAVIVTAPLTSNETWHPFRAGELKVFVDGIACA</sequence>